<dbReference type="PROSITE" id="PS00618">
    <property type="entry name" value="RECF_2"/>
    <property type="match status" value="1"/>
</dbReference>
<dbReference type="Proteomes" id="UP000294575">
    <property type="component" value="Unassembled WGS sequence"/>
</dbReference>
<feature type="domain" description="RecF/RecN/SMC N-terminal" evidence="11">
    <location>
        <begin position="3"/>
        <end position="358"/>
    </location>
</feature>
<evidence type="ECO:0000256" key="10">
    <source>
        <dbReference type="RuleBase" id="RU000578"/>
    </source>
</evidence>
<keyword evidence="9 10" id="KW-0742">SOS response</keyword>
<keyword evidence="8 9" id="KW-0238">DNA-binding</keyword>
<evidence type="ECO:0000256" key="6">
    <source>
        <dbReference type="ARBA" id="ARBA00022741"/>
    </source>
</evidence>
<dbReference type="NCBIfam" id="TIGR00611">
    <property type="entry name" value="recf"/>
    <property type="match status" value="1"/>
</dbReference>
<name>A0A4R6TZ71_9GAMM</name>
<dbReference type="Pfam" id="PF02463">
    <property type="entry name" value="SMC_N"/>
    <property type="match status" value="1"/>
</dbReference>
<comment type="caution">
    <text evidence="12">The sequence shown here is derived from an EMBL/GenBank/DDBJ whole genome shotgun (WGS) entry which is preliminary data.</text>
</comment>
<dbReference type="InterPro" id="IPR001238">
    <property type="entry name" value="DNA-binding_RecF"/>
</dbReference>
<dbReference type="InterPro" id="IPR003395">
    <property type="entry name" value="RecF/RecN/SMC_N"/>
</dbReference>
<evidence type="ECO:0000256" key="3">
    <source>
        <dbReference type="ARBA" id="ARBA00020170"/>
    </source>
</evidence>
<keyword evidence="6 9" id="KW-0547">Nucleotide-binding</keyword>
<keyword evidence="9 10" id="KW-0234">DNA repair</keyword>
<feature type="binding site" evidence="9">
    <location>
        <begin position="30"/>
        <end position="37"/>
    </location>
    <ligand>
        <name>ATP</name>
        <dbReference type="ChEBI" id="CHEBI:30616"/>
    </ligand>
</feature>
<evidence type="ECO:0000256" key="2">
    <source>
        <dbReference type="ARBA" id="ARBA00008016"/>
    </source>
</evidence>
<dbReference type="InterPro" id="IPR027417">
    <property type="entry name" value="P-loop_NTPase"/>
</dbReference>
<dbReference type="GO" id="GO:0006302">
    <property type="term" value="P:double-strand break repair"/>
    <property type="evidence" value="ECO:0007669"/>
    <property type="project" value="TreeGrafter"/>
</dbReference>
<dbReference type="GO" id="GO:0003697">
    <property type="term" value="F:single-stranded DNA binding"/>
    <property type="evidence" value="ECO:0007669"/>
    <property type="project" value="UniProtKB-UniRule"/>
</dbReference>
<dbReference type="EMBL" id="SNYK01000008">
    <property type="protein sequence ID" value="TDQ37275.1"/>
    <property type="molecule type" value="Genomic_DNA"/>
</dbReference>
<dbReference type="PANTHER" id="PTHR32182:SF0">
    <property type="entry name" value="DNA REPLICATION AND REPAIR PROTEIN RECF"/>
    <property type="match status" value="1"/>
</dbReference>
<comment type="similarity">
    <text evidence="2 9 10">Belongs to the RecF family.</text>
</comment>
<evidence type="ECO:0000313" key="13">
    <source>
        <dbReference type="Proteomes" id="UP000294575"/>
    </source>
</evidence>
<dbReference type="HAMAP" id="MF_00365">
    <property type="entry name" value="RecF"/>
    <property type="match status" value="1"/>
</dbReference>
<keyword evidence="9 10" id="KW-0227">DNA damage</keyword>
<dbReference type="GO" id="GO:0006260">
    <property type="term" value="P:DNA replication"/>
    <property type="evidence" value="ECO:0007669"/>
    <property type="project" value="UniProtKB-UniRule"/>
</dbReference>
<evidence type="ECO:0000256" key="9">
    <source>
        <dbReference type="HAMAP-Rule" id="MF_00365"/>
    </source>
</evidence>
<gene>
    <name evidence="9" type="primary">recF</name>
    <name evidence="12" type="ORF">DFQ45_10855</name>
</gene>
<evidence type="ECO:0000256" key="5">
    <source>
        <dbReference type="ARBA" id="ARBA00022705"/>
    </source>
</evidence>
<dbReference type="Gene3D" id="1.20.1050.90">
    <property type="entry name" value="RecF/RecN/SMC, N-terminal domain"/>
    <property type="match status" value="1"/>
</dbReference>
<dbReference type="InterPro" id="IPR018078">
    <property type="entry name" value="DNA-binding_RecF_CS"/>
</dbReference>
<dbReference type="InterPro" id="IPR042174">
    <property type="entry name" value="RecF_2"/>
</dbReference>
<dbReference type="GO" id="GO:0000731">
    <property type="term" value="P:DNA synthesis involved in DNA repair"/>
    <property type="evidence" value="ECO:0007669"/>
    <property type="project" value="TreeGrafter"/>
</dbReference>
<dbReference type="AlphaFoldDB" id="A0A4R6TZ71"/>
<accession>A0A4R6TZ71</accession>
<dbReference type="GO" id="GO:0005524">
    <property type="term" value="F:ATP binding"/>
    <property type="evidence" value="ECO:0007669"/>
    <property type="project" value="UniProtKB-UniRule"/>
</dbReference>
<dbReference type="OrthoDB" id="9803889at2"/>
<keyword evidence="4 9" id="KW-0963">Cytoplasm</keyword>
<evidence type="ECO:0000256" key="1">
    <source>
        <dbReference type="ARBA" id="ARBA00004496"/>
    </source>
</evidence>
<evidence type="ECO:0000256" key="7">
    <source>
        <dbReference type="ARBA" id="ARBA00022840"/>
    </source>
</evidence>
<evidence type="ECO:0000259" key="11">
    <source>
        <dbReference type="Pfam" id="PF02463"/>
    </source>
</evidence>
<comment type="function">
    <text evidence="9 10">The RecF protein is involved in DNA metabolism; it is required for DNA replication and normal SOS inducibility. RecF binds preferentially to single-stranded, linear DNA. It also seems to bind ATP.</text>
</comment>
<keyword evidence="5 9" id="KW-0235">DNA replication</keyword>
<dbReference type="GO" id="GO:0005737">
    <property type="term" value="C:cytoplasm"/>
    <property type="evidence" value="ECO:0007669"/>
    <property type="project" value="UniProtKB-SubCell"/>
</dbReference>
<organism evidence="12 13">
    <name type="scientific">Thiopseudomonas denitrificans</name>
    <dbReference type="NCBI Taxonomy" id="1501432"/>
    <lineage>
        <taxon>Bacteria</taxon>
        <taxon>Pseudomonadati</taxon>
        <taxon>Pseudomonadota</taxon>
        <taxon>Gammaproteobacteria</taxon>
        <taxon>Pseudomonadales</taxon>
        <taxon>Pseudomonadaceae</taxon>
        <taxon>Thiopseudomonas</taxon>
    </lineage>
</organism>
<dbReference type="GO" id="GO:0009432">
    <property type="term" value="P:SOS response"/>
    <property type="evidence" value="ECO:0007669"/>
    <property type="project" value="UniProtKB-UniRule"/>
</dbReference>
<sequence>MTIRHLTATGVRNLAPVALDPSPRINLLYGCNGSGKTSFLEAIYFLALARSFRSARIQPMIQQDQEQVLAFARITTASGDELGIGVSRNRQADIQIRINGENIRSMAELARHLPVQLINPESFRLLEGAPKIRRQFLDWGVFHVEHSFMHWWQRLQHSLKQRNSLLRHAIIDDQSLQAWNLEFCAASEQIDQFRQDYIRRLKPVFTRTLSGLIDLPGLSLSYYRGWDKDKSLQQVLDDSIQRDRQLGHTQAGPQRADLRLRIGQQNVMDILSRGQQKLVVCALKIAQGHLLAESMGQQCVYLVDDLTAELDPTHRKALCCLLEQLDCQVFITGTDPDSLNHDWRKDTPVSMFHVEHGHIKESGVTE</sequence>
<evidence type="ECO:0000256" key="4">
    <source>
        <dbReference type="ARBA" id="ARBA00022490"/>
    </source>
</evidence>
<dbReference type="PANTHER" id="PTHR32182">
    <property type="entry name" value="DNA REPLICATION AND REPAIR PROTEIN RECF"/>
    <property type="match status" value="1"/>
</dbReference>
<evidence type="ECO:0000256" key="8">
    <source>
        <dbReference type="ARBA" id="ARBA00023125"/>
    </source>
</evidence>
<reference evidence="12 13" key="1">
    <citation type="submission" date="2019-03" db="EMBL/GenBank/DDBJ databases">
        <title>Genomic Encyclopedia of Type Strains, Phase IV (KMG-IV): sequencing the most valuable type-strain genomes for metagenomic binning, comparative biology and taxonomic classification.</title>
        <authorList>
            <person name="Goeker M."/>
        </authorList>
    </citation>
    <scope>NUCLEOTIDE SEQUENCE [LARGE SCALE GENOMIC DNA]</scope>
    <source>
        <strain evidence="12 13">DSM 28679</strain>
    </source>
</reference>
<dbReference type="PROSITE" id="PS00617">
    <property type="entry name" value="RECF_1"/>
    <property type="match status" value="1"/>
</dbReference>
<keyword evidence="7 9" id="KW-0067">ATP-binding</keyword>
<proteinExistence type="inferred from homology"/>
<comment type="subcellular location">
    <subcellularLocation>
        <location evidence="1 9 10">Cytoplasm</location>
    </subcellularLocation>
</comment>
<dbReference type="Gene3D" id="3.40.50.300">
    <property type="entry name" value="P-loop containing nucleotide triphosphate hydrolases"/>
    <property type="match status" value="1"/>
</dbReference>
<keyword evidence="13" id="KW-1185">Reference proteome</keyword>
<protein>
    <recommendedName>
        <fullName evidence="3 9">DNA replication and repair protein RecF</fullName>
    </recommendedName>
</protein>
<dbReference type="SUPFAM" id="SSF52540">
    <property type="entry name" value="P-loop containing nucleoside triphosphate hydrolases"/>
    <property type="match status" value="1"/>
</dbReference>
<evidence type="ECO:0000313" key="12">
    <source>
        <dbReference type="EMBL" id="TDQ37275.1"/>
    </source>
</evidence>
<dbReference type="RefSeq" id="WP_101495834.1">
    <property type="nucleotide sequence ID" value="NZ_LNJZ01000003.1"/>
</dbReference>